<dbReference type="RefSeq" id="WP_192748061.1">
    <property type="nucleotide sequence ID" value="NZ_BAABJL010000056.1"/>
</dbReference>
<protein>
    <submittedName>
        <fullName evidence="1">Uncharacterized protein</fullName>
    </submittedName>
</protein>
<name>A0A927MTS1_9ACTN</name>
<comment type="caution">
    <text evidence="1">The sequence shown here is derived from an EMBL/GenBank/DDBJ whole genome shotgun (WGS) entry which is preliminary data.</text>
</comment>
<dbReference type="EMBL" id="JADBEM010000001">
    <property type="protein sequence ID" value="MBE1603175.1"/>
    <property type="molecule type" value="Genomic_DNA"/>
</dbReference>
<accession>A0A927MTS1</accession>
<keyword evidence="2" id="KW-1185">Reference proteome</keyword>
<evidence type="ECO:0000313" key="1">
    <source>
        <dbReference type="EMBL" id="MBE1603175.1"/>
    </source>
</evidence>
<sequence>MAPEREVDVIRRVVALLQERLPADWSVPTVRLNATVGDHEVDALLDLESPGGRAVLVVEVKNQSVVTSRLPMVAEQLS</sequence>
<reference evidence="1" key="1">
    <citation type="submission" date="2020-10" db="EMBL/GenBank/DDBJ databases">
        <title>Sequencing the genomes of 1000 actinobacteria strains.</title>
        <authorList>
            <person name="Klenk H.-P."/>
        </authorList>
    </citation>
    <scope>NUCLEOTIDE SEQUENCE</scope>
    <source>
        <strain evidence="1">DSM 45354</strain>
    </source>
</reference>
<dbReference type="Proteomes" id="UP000638648">
    <property type="component" value="Unassembled WGS sequence"/>
</dbReference>
<gene>
    <name evidence="1" type="ORF">HEB94_000023</name>
</gene>
<evidence type="ECO:0000313" key="2">
    <source>
        <dbReference type="Proteomes" id="UP000638648"/>
    </source>
</evidence>
<organism evidence="1 2">
    <name type="scientific">Actinopolymorpha pittospori</name>
    <dbReference type="NCBI Taxonomy" id="648752"/>
    <lineage>
        <taxon>Bacteria</taxon>
        <taxon>Bacillati</taxon>
        <taxon>Actinomycetota</taxon>
        <taxon>Actinomycetes</taxon>
        <taxon>Propionibacteriales</taxon>
        <taxon>Actinopolymorphaceae</taxon>
        <taxon>Actinopolymorpha</taxon>
    </lineage>
</organism>
<proteinExistence type="predicted"/>
<dbReference type="AlphaFoldDB" id="A0A927MTS1"/>